<dbReference type="GO" id="GO:0005829">
    <property type="term" value="C:cytosol"/>
    <property type="evidence" value="ECO:0007669"/>
    <property type="project" value="TreeGrafter"/>
</dbReference>
<dbReference type="GO" id="GO:0005524">
    <property type="term" value="F:ATP binding"/>
    <property type="evidence" value="ECO:0007669"/>
    <property type="project" value="UniProtKB-KW"/>
</dbReference>
<dbReference type="SUPFAM" id="SSF52540">
    <property type="entry name" value="P-loop containing nucleoside triphosphate hydrolases"/>
    <property type="match status" value="1"/>
</dbReference>
<dbReference type="EMBL" id="JANPWB010000011">
    <property type="protein sequence ID" value="KAJ1126987.1"/>
    <property type="molecule type" value="Genomic_DNA"/>
</dbReference>
<dbReference type="Pfam" id="PF00270">
    <property type="entry name" value="DEAD"/>
    <property type="match status" value="1"/>
</dbReference>
<dbReference type="InterPro" id="IPR050079">
    <property type="entry name" value="DEAD_box_RNA_helicase"/>
</dbReference>
<keyword evidence="1" id="KW-0547">Nucleotide-binding</keyword>
<evidence type="ECO:0000256" key="2">
    <source>
        <dbReference type="ARBA" id="ARBA00022801"/>
    </source>
</evidence>
<organism evidence="6 7">
    <name type="scientific">Pleurodeles waltl</name>
    <name type="common">Iberian ribbed newt</name>
    <dbReference type="NCBI Taxonomy" id="8319"/>
    <lineage>
        <taxon>Eukaryota</taxon>
        <taxon>Metazoa</taxon>
        <taxon>Chordata</taxon>
        <taxon>Craniata</taxon>
        <taxon>Vertebrata</taxon>
        <taxon>Euteleostomi</taxon>
        <taxon>Amphibia</taxon>
        <taxon>Batrachia</taxon>
        <taxon>Caudata</taxon>
        <taxon>Salamandroidea</taxon>
        <taxon>Salamandridae</taxon>
        <taxon>Pleurodelinae</taxon>
        <taxon>Pleurodeles</taxon>
    </lineage>
</organism>
<dbReference type="PANTHER" id="PTHR47959">
    <property type="entry name" value="ATP-DEPENDENT RNA HELICASE RHLE-RELATED"/>
    <property type="match status" value="1"/>
</dbReference>
<evidence type="ECO:0000259" key="5">
    <source>
        <dbReference type="PROSITE" id="PS51192"/>
    </source>
</evidence>
<dbReference type="GO" id="GO:0016787">
    <property type="term" value="F:hydrolase activity"/>
    <property type="evidence" value="ECO:0007669"/>
    <property type="project" value="UniProtKB-KW"/>
</dbReference>
<evidence type="ECO:0000256" key="1">
    <source>
        <dbReference type="ARBA" id="ARBA00022741"/>
    </source>
</evidence>
<accession>A0AAV7PF98</accession>
<dbReference type="GO" id="GO:0003724">
    <property type="term" value="F:RNA helicase activity"/>
    <property type="evidence" value="ECO:0007669"/>
    <property type="project" value="TreeGrafter"/>
</dbReference>
<keyword evidence="3" id="KW-0347">Helicase</keyword>
<sequence length="253" mass="29346">MYSVTPREQQAAREAQETYVKMERVADEGGFDLMERKKLWKNVRMMMSSKDLSMTENNVNNELLDYKEDQEENQAGADTAEVPTKKEVKDSYLSIHSSCFRDFLMKPKLLCAIVNFGLEHPSEVQHEYQQGAQTILKVHAHSEGPKWFFGRLSIKKDENILKKNCPHIVVGTRGCILGLARNKILNLKHIKHFILDECDKMLEQLDMCRDIQEIFCMTPHEKQVMMFIATLSKEIRPSLCKIPLKSLWITRPS</sequence>
<evidence type="ECO:0000313" key="6">
    <source>
        <dbReference type="EMBL" id="KAJ1126987.1"/>
    </source>
</evidence>
<keyword evidence="2" id="KW-0378">Hydrolase</keyword>
<protein>
    <recommendedName>
        <fullName evidence="5">Helicase ATP-binding domain-containing protein</fullName>
    </recommendedName>
</protein>
<keyword evidence="7" id="KW-1185">Reference proteome</keyword>
<dbReference type="PANTHER" id="PTHR47959:SF1">
    <property type="entry name" value="ATP-DEPENDENT RNA HELICASE DBPA"/>
    <property type="match status" value="1"/>
</dbReference>
<reference evidence="6" key="1">
    <citation type="journal article" date="2022" name="bioRxiv">
        <title>Sequencing and chromosome-scale assembly of the giantPleurodeles waltlgenome.</title>
        <authorList>
            <person name="Brown T."/>
            <person name="Elewa A."/>
            <person name="Iarovenko S."/>
            <person name="Subramanian E."/>
            <person name="Araus A.J."/>
            <person name="Petzold A."/>
            <person name="Susuki M."/>
            <person name="Suzuki K.-i.T."/>
            <person name="Hayashi T."/>
            <person name="Toyoda A."/>
            <person name="Oliveira C."/>
            <person name="Osipova E."/>
            <person name="Leigh N.D."/>
            <person name="Simon A."/>
            <person name="Yun M.H."/>
        </authorList>
    </citation>
    <scope>NUCLEOTIDE SEQUENCE</scope>
    <source>
        <strain evidence="6">20211129_DDA</strain>
        <tissue evidence="6">Liver</tissue>
    </source>
</reference>
<evidence type="ECO:0000256" key="3">
    <source>
        <dbReference type="ARBA" id="ARBA00022806"/>
    </source>
</evidence>
<dbReference type="AlphaFoldDB" id="A0AAV7PF98"/>
<name>A0AAV7PF98_PLEWA</name>
<comment type="caution">
    <text evidence="6">The sequence shown here is derived from an EMBL/GenBank/DDBJ whole genome shotgun (WGS) entry which is preliminary data.</text>
</comment>
<gene>
    <name evidence="6" type="ORF">NDU88_005393</name>
</gene>
<dbReference type="PROSITE" id="PS51192">
    <property type="entry name" value="HELICASE_ATP_BIND_1"/>
    <property type="match status" value="1"/>
</dbReference>
<feature type="domain" description="Helicase ATP-binding" evidence="5">
    <location>
        <begin position="146"/>
        <end position="236"/>
    </location>
</feature>
<dbReference type="GO" id="GO:0003676">
    <property type="term" value="F:nucleic acid binding"/>
    <property type="evidence" value="ECO:0007669"/>
    <property type="project" value="InterPro"/>
</dbReference>
<proteinExistence type="predicted"/>
<dbReference type="InterPro" id="IPR011545">
    <property type="entry name" value="DEAD/DEAH_box_helicase_dom"/>
</dbReference>
<dbReference type="Gene3D" id="3.40.50.300">
    <property type="entry name" value="P-loop containing nucleotide triphosphate hydrolases"/>
    <property type="match status" value="1"/>
</dbReference>
<dbReference type="InterPro" id="IPR027417">
    <property type="entry name" value="P-loop_NTPase"/>
</dbReference>
<dbReference type="Proteomes" id="UP001066276">
    <property type="component" value="Chromosome 7"/>
</dbReference>
<keyword evidence="4" id="KW-0067">ATP-binding</keyword>
<dbReference type="InterPro" id="IPR014001">
    <property type="entry name" value="Helicase_ATP-bd"/>
</dbReference>
<evidence type="ECO:0000256" key="4">
    <source>
        <dbReference type="ARBA" id="ARBA00022840"/>
    </source>
</evidence>
<evidence type="ECO:0000313" key="7">
    <source>
        <dbReference type="Proteomes" id="UP001066276"/>
    </source>
</evidence>